<feature type="domain" description="Thioesterase" evidence="2">
    <location>
        <begin position="23"/>
        <end position="238"/>
    </location>
</feature>
<gene>
    <name evidence="3" type="ORF">GCM10009535_05860</name>
</gene>
<reference evidence="4" key="1">
    <citation type="journal article" date="2019" name="Int. J. Syst. Evol. Microbiol.">
        <title>The Global Catalogue of Microorganisms (GCM) 10K type strain sequencing project: providing services to taxonomists for standard genome sequencing and annotation.</title>
        <authorList>
            <consortium name="The Broad Institute Genomics Platform"/>
            <consortium name="The Broad Institute Genome Sequencing Center for Infectious Disease"/>
            <person name="Wu L."/>
            <person name="Ma J."/>
        </authorList>
    </citation>
    <scope>NUCLEOTIDE SEQUENCE [LARGE SCALE GENOMIC DNA]</scope>
    <source>
        <strain evidence="4">JCM 10367</strain>
    </source>
</reference>
<dbReference type="Pfam" id="PF00975">
    <property type="entry name" value="Thioesterase"/>
    <property type="match status" value="1"/>
</dbReference>
<accession>A0ABP3SCI4</accession>
<dbReference type="InterPro" id="IPR029058">
    <property type="entry name" value="AB_hydrolase_fold"/>
</dbReference>
<protein>
    <submittedName>
        <fullName evidence="3">Thioesterase domain-containing protein</fullName>
    </submittedName>
</protein>
<comment type="caution">
    <text evidence="3">The sequence shown here is derived from an EMBL/GenBank/DDBJ whole genome shotgun (WGS) entry which is preliminary data.</text>
</comment>
<evidence type="ECO:0000313" key="4">
    <source>
        <dbReference type="Proteomes" id="UP001500724"/>
    </source>
</evidence>
<proteinExistence type="inferred from homology"/>
<name>A0ABP3SCI4_9ACTN</name>
<dbReference type="Gene3D" id="3.40.50.1820">
    <property type="entry name" value="alpha/beta hydrolase"/>
    <property type="match status" value="1"/>
</dbReference>
<evidence type="ECO:0000256" key="1">
    <source>
        <dbReference type="ARBA" id="ARBA00007169"/>
    </source>
</evidence>
<dbReference type="InterPro" id="IPR012223">
    <property type="entry name" value="TEII"/>
</dbReference>
<dbReference type="PANTHER" id="PTHR11487:SF0">
    <property type="entry name" value="S-ACYL FATTY ACID SYNTHASE THIOESTERASE, MEDIUM CHAIN"/>
    <property type="match status" value="1"/>
</dbReference>
<evidence type="ECO:0000259" key="2">
    <source>
        <dbReference type="Pfam" id="PF00975"/>
    </source>
</evidence>
<dbReference type="InterPro" id="IPR001031">
    <property type="entry name" value="Thioesterase"/>
</dbReference>
<dbReference type="SUPFAM" id="SSF53474">
    <property type="entry name" value="alpha/beta-Hydrolases"/>
    <property type="match status" value="1"/>
</dbReference>
<organism evidence="3 4">
    <name type="scientific">Streptomyces thermocarboxydovorans</name>
    <dbReference type="NCBI Taxonomy" id="59298"/>
    <lineage>
        <taxon>Bacteria</taxon>
        <taxon>Bacillati</taxon>
        <taxon>Actinomycetota</taxon>
        <taxon>Actinomycetes</taxon>
        <taxon>Kitasatosporales</taxon>
        <taxon>Streptomycetaceae</taxon>
        <taxon>Streptomyces</taxon>
    </lineage>
</organism>
<dbReference type="EMBL" id="BAAAGU010000004">
    <property type="protein sequence ID" value="GAA0632927.1"/>
    <property type="molecule type" value="Genomic_DNA"/>
</dbReference>
<dbReference type="PANTHER" id="PTHR11487">
    <property type="entry name" value="THIOESTERASE"/>
    <property type="match status" value="1"/>
</dbReference>
<keyword evidence="4" id="KW-1185">Reference proteome</keyword>
<dbReference type="Proteomes" id="UP001500724">
    <property type="component" value="Unassembled WGS sequence"/>
</dbReference>
<sequence length="249" mass="27632">MNHRPSGRNPWLPHRPSADAAARVFLIPYSGCGASMYRQWPRSWQGVNFVPVELPGHETRFAEPNFTTYQELAQAMIPGLDEYLDVPFAFFGHCGSALAAYEVSAELARTGRPAASQLYVSSQVAPQDGPAGRFLAMDDTELRVELESLMRRLGGDPNPELLSFYLEILRADLDTNKRYVVPDPYRLPGPITAIGWTEDEEIRYAEMGGWKECGETTSVLLEGGHHTFMEAPESLLDLMSGNLLKAAGR</sequence>
<comment type="similarity">
    <text evidence="1">Belongs to the thioesterase family.</text>
</comment>
<evidence type="ECO:0000313" key="3">
    <source>
        <dbReference type="EMBL" id="GAA0632927.1"/>
    </source>
</evidence>
<dbReference type="RefSeq" id="WP_343997687.1">
    <property type="nucleotide sequence ID" value="NZ_BAAAGU010000004.1"/>
</dbReference>